<evidence type="ECO:0000256" key="1">
    <source>
        <dbReference type="ARBA" id="ARBA00004141"/>
    </source>
</evidence>
<dbReference type="PANTHER" id="PTHR33048:SF47">
    <property type="entry name" value="INTEGRAL MEMBRANE PROTEIN-RELATED"/>
    <property type="match status" value="1"/>
</dbReference>
<dbReference type="InterPro" id="IPR049326">
    <property type="entry name" value="Rhodopsin_dom_fungi"/>
</dbReference>
<evidence type="ECO:0000256" key="2">
    <source>
        <dbReference type="ARBA" id="ARBA00022692"/>
    </source>
</evidence>
<dbReference type="Proteomes" id="UP000315522">
    <property type="component" value="Unassembled WGS sequence"/>
</dbReference>
<sequence length="438" mass="49506">MANNNSTACYVTGNCTILDGSQTNGTFFVSGSNGYNPNAPVPYWHQRLELATICTCSSLSLIVIAARVWYRWHRLRRLRADDKWMIAAGVQLHRGTPCKFFVAAYLLSQIFTNKNGSGLHIQNVKKPWLEGHWKWQIGWSAYYAANSSIKISVCFCFIEILPVHFKKMRLCVYALSVLIALLGVTMAVAWVFQCSPFLSNFRWSVAPVVCVNWDIFRWVWIGLSLPIDFVLMLIPLRILKRSNIQGRERRILKWCFMATFLGTIVCACGIYGAWETRTAEVFDAYYQETPFIMMNNIELFMYTFGASVPVLSRYLVARAGSETRETHSNFSAWARNIPNFFSTATRNSHGTVDTFCQHNQPQALSTINSTQSTTEGTNTPDLKLQKHPNTHDLEHPAMSELERGQTPSVDTQYCISPASDDGLIVRHNSRSMATNGSG</sequence>
<keyword evidence="4 7" id="KW-0472">Membrane</keyword>
<organism evidence="9 10">
    <name type="scientific">Lachnellula willkommii</name>
    <dbReference type="NCBI Taxonomy" id="215461"/>
    <lineage>
        <taxon>Eukaryota</taxon>
        <taxon>Fungi</taxon>
        <taxon>Dikarya</taxon>
        <taxon>Ascomycota</taxon>
        <taxon>Pezizomycotina</taxon>
        <taxon>Leotiomycetes</taxon>
        <taxon>Helotiales</taxon>
        <taxon>Lachnaceae</taxon>
        <taxon>Lachnellula</taxon>
    </lineage>
</organism>
<feature type="compositionally biased region" description="Polar residues" evidence="6">
    <location>
        <begin position="367"/>
        <end position="380"/>
    </location>
</feature>
<evidence type="ECO:0000256" key="5">
    <source>
        <dbReference type="ARBA" id="ARBA00038359"/>
    </source>
</evidence>
<reference evidence="9 10" key="1">
    <citation type="submission" date="2018-05" db="EMBL/GenBank/DDBJ databases">
        <title>Genome sequencing and assembly of the regulated plant pathogen Lachnellula willkommii and related sister species for the development of diagnostic species identification markers.</title>
        <authorList>
            <person name="Giroux E."/>
            <person name="Bilodeau G."/>
        </authorList>
    </citation>
    <scope>NUCLEOTIDE SEQUENCE [LARGE SCALE GENOMIC DNA]</scope>
    <source>
        <strain evidence="9 10">CBS 172.35</strain>
    </source>
</reference>
<accession>A0A559M5L6</accession>
<dbReference type="GO" id="GO:0016020">
    <property type="term" value="C:membrane"/>
    <property type="evidence" value="ECO:0007669"/>
    <property type="project" value="UniProtKB-SubCell"/>
</dbReference>
<dbReference type="InterPro" id="IPR052337">
    <property type="entry name" value="SAT4-like"/>
</dbReference>
<dbReference type="EMBL" id="QGML01001840">
    <property type="protein sequence ID" value="TVY88258.1"/>
    <property type="molecule type" value="Genomic_DNA"/>
</dbReference>
<dbReference type="PANTHER" id="PTHR33048">
    <property type="entry name" value="PTH11-LIKE INTEGRAL MEMBRANE PROTEIN (AFU_ORTHOLOGUE AFUA_5G11245)"/>
    <property type="match status" value="1"/>
</dbReference>
<gene>
    <name evidence="9" type="ORF">LAWI1_G006342</name>
</gene>
<feature type="transmembrane region" description="Helical" evidence="7">
    <location>
        <begin position="251"/>
        <end position="274"/>
    </location>
</feature>
<feature type="transmembrane region" description="Helical" evidence="7">
    <location>
        <begin position="170"/>
        <end position="192"/>
    </location>
</feature>
<evidence type="ECO:0000256" key="4">
    <source>
        <dbReference type="ARBA" id="ARBA00023136"/>
    </source>
</evidence>
<proteinExistence type="inferred from homology"/>
<evidence type="ECO:0000313" key="9">
    <source>
        <dbReference type="EMBL" id="TVY88258.1"/>
    </source>
</evidence>
<feature type="region of interest" description="Disordered" evidence="6">
    <location>
        <begin position="367"/>
        <end position="392"/>
    </location>
</feature>
<evidence type="ECO:0000256" key="7">
    <source>
        <dbReference type="SAM" id="Phobius"/>
    </source>
</evidence>
<comment type="caution">
    <text evidence="9">The sequence shown here is derived from an EMBL/GenBank/DDBJ whole genome shotgun (WGS) entry which is preliminary data.</text>
</comment>
<keyword evidence="3 7" id="KW-1133">Transmembrane helix</keyword>
<keyword evidence="2 7" id="KW-0812">Transmembrane</keyword>
<comment type="similarity">
    <text evidence="5">Belongs to the SAT4 family.</text>
</comment>
<dbReference type="Pfam" id="PF20684">
    <property type="entry name" value="Fung_rhodopsin"/>
    <property type="match status" value="1"/>
</dbReference>
<evidence type="ECO:0000256" key="3">
    <source>
        <dbReference type="ARBA" id="ARBA00022989"/>
    </source>
</evidence>
<keyword evidence="10" id="KW-1185">Reference proteome</keyword>
<protein>
    <recommendedName>
        <fullName evidence="8">Rhodopsin domain-containing protein</fullName>
    </recommendedName>
</protein>
<evidence type="ECO:0000313" key="10">
    <source>
        <dbReference type="Proteomes" id="UP000315522"/>
    </source>
</evidence>
<evidence type="ECO:0000256" key="6">
    <source>
        <dbReference type="SAM" id="MobiDB-lite"/>
    </source>
</evidence>
<name>A0A559M5L6_9HELO</name>
<feature type="transmembrane region" description="Helical" evidence="7">
    <location>
        <begin position="218"/>
        <end position="239"/>
    </location>
</feature>
<comment type="subcellular location">
    <subcellularLocation>
        <location evidence="1">Membrane</location>
        <topology evidence="1">Multi-pass membrane protein</topology>
    </subcellularLocation>
</comment>
<feature type="transmembrane region" description="Helical" evidence="7">
    <location>
        <begin position="50"/>
        <end position="70"/>
    </location>
</feature>
<evidence type="ECO:0000259" key="8">
    <source>
        <dbReference type="Pfam" id="PF20684"/>
    </source>
</evidence>
<feature type="domain" description="Rhodopsin" evidence="8">
    <location>
        <begin position="66"/>
        <end position="315"/>
    </location>
</feature>
<dbReference type="AlphaFoldDB" id="A0A559M5L6"/>
<feature type="transmembrane region" description="Helical" evidence="7">
    <location>
        <begin position="299"/>
        <end position="316"/>
    </location>
</feature>